<gene>
    <name evidence="3" type="ORF">FYC62_01155</name>
</gene>
<protein>
    <submittedName>
        <fullName evidence="3">SusC/RagA family TonB-linked outer membrane protein</fullName>
    </submittedName>
</protein>
<sequence>MRYSRIALFVCVLLTLITGIAIAQDSANITIKAVIKDNNGLPIIGANIIDKVNKIRTASDKTGSFIIETKPESILTINAFGYGIKTVTASKGVNEIILIPESKLTPIAFNTVAPEDVPPGVSNVDFAKMFENNYGTFGFENLEAFAEGFNGNGIWGMSQSLVLIDGVPRDITDIMPTEIDQVTFLKSAAAVALYGSRGANGVILVTTKTGSENGQSISIRSNAGLHVPKSYPGYLGSSEYRALYNEARVNDGLTRLYTDEDIYNHSGIDPIRYPSVDFYSSEYLKSSYARYDVTAEISGGNEKARYYTNMGFNSTGSLLDFGEAAKNNTADRFNIRGNVNMKLNNILKARINASAVFYTSKGVNTDYWGGAASIRPDRFTPLIPISRIDPTDETSLNLVNSSQNIIDGKFILGGRTLDQTNPIAAVYAGGTNNFNARQFQFTTGIGADLKGITKGLTFDSNLGIDYSSSYNQGYRNGYSTFEPTWTSFSGTSTIASLNRLGLDTKTGNEVIADSYYRQTLSLSGQLNYNRTFSEKHNVTGILMGGGFTQSVSQVYQKVTNANTGLSLGYNYNRKYFIELTGSRVNSPRLFGKNQNELSTAGSLGWEISEESFLKDVSFLDNLRITASAGILYTDLNINDYFLYEAIYTQSDGTWHSWNDGVLVRTTDSRRGENLDLKMARREEITLGLQGSIFNNTLSFSGNFFRSTMTGIPIQANVLFPNYFTTGFPNSSFIPFVNYNNDLRTGFDLSLRFNKRIGQVNWSAGSFTTFQSSKATKRAEIVANNNLLRQGRPLDGIWGLRSNGFYNTSEEAAAANAGNGAPKPAFGDVKPGDIKYIDLNNDGLINNQDEVYLGRGGFSGAPLTTGLNLSANWKNFTVFVLATARFGANGMKGFGNAAQSNYFWVNGEEKYSVEVRNRWTPETASTATFPRLTTLNGDNNNRASDFWMYSTDRFDLSKVQITYRLTNNVMKSKVFNGLDFYLTGFNLLTVSQERELLELNLGGTPQTRLYNLGVKASF</sequence>
<dbReference type="InterPro" id="IPR023997">
    <property type="entry name" value="TonB-dep_OMP_SusC/RagA_CS"/>
</dbReference>
<evidence type="ECO:0000313" key="4">
    <source>
        <dbReference type="Proteomes" id="UP000323653"/>
    </source>
</evidence>
<dbReference type="NCBIfam" id="TIGR04057">
    <property type="entry name" value="SusC_RagA_signa"/>
    <property type="match status" value="1"/>
</dbReference>
<dbReference type="KEGG" id="pej:FYC62_01155"/>
<accession>A0A5C0VKD4</accession>
<dbReference type="SUPFAM" id="SSF56935">
    <property type="entry name" value="Porins"/>
    <property type="match status" value="1"/>
</dbReference>
<dbReference type="InterPro" id="IPR012910">
    <property type="entry name" value="Plug_dom"/>
</dbReference>
<dbReference type="Pfam" id="PF07715">
    <property type="entry name" value="Plug"/>
    <property type="match status" value="1"/>
</dbReference>
<feature type="domain" description="TonB-dependent receptor plug" evidence="2">
    <location>
        <begin position="145"/>
        <end position="202"/>
    </location>
</feature>
<evidence type="ECO:0000313" key="3">
    <source>
        <dbReference type="EMBL" id="QEK53195.1"/>
    </source>
</evidence>
<proteinExistence type="predicted"/>
<dbReference type="AlphaFoldDB" id="A0A5C0VKD4"/>
<organism evidence="3 4">
    <name type="scientific">Pedobacter aquae</name>
    <dbReference type="NCBI Taxonomy" id="2605747"/>
    <lineage>
        <taxon>Bacteria</taxon>
        <taxon>Pseudomonadati</taxon>
        <taxon>Bacteroidota</taxon>
        <taxon>Sphingobacteriia</taxon>
        <taxon>Sphingobacteriales</taxon>
        <taxon>Sphingobacteriaceae</taxon>
        <taxon>Pedobacter</taxon>
    </lineage>
</organism>
<dbReference type="Proteomes" id="UP000323653">
    <property type="component" value="Chromosome"/>
</dbReference>
<feature type="chain" id="PRO_5022986211" evidence="1">
    <location>
        <begin position="24"/>
        <end position="1017"/>
    </location>
</feature>
<keyword evidence="1" id="KW-0732">Signal</keyword>
<dbReference type="InterPro" id="IPR008969">
    <property type="entry name" value="CarboxyPept-like_regulatory"/>
</dbReference>
<dbReference type="Gene3D" id="2.170.130.10">
    <property type="entry name" value="TonB-dependent receptor, plug domain"/>
    <property type="match status" value="1"/>
</dbReference>
<name>A0A5C0VKD4_9SPHI</name>
<evidence type="ECO:0000256" key="1">
    <source>
        <dbReference type="SAM" id="SignalP"/>
    </source>
</evidence>
<dbReference type="InterPro" id="IPR037066">
    <property type="entry name" value="Plug_dom_sf"/>
</dbReference>
<dbReference type="EMBL" id="CP043329">
    <property type="protein sequence ID" value="QEK53195.1"/>
    <property type="molecule type" value="Genomic_DNA"/>
</dbReference>
<feature type="signal peptide" evidence="1">
    <location>
        <begin position="1"/>
        <end position="23"/>
    </location>
</feature>
<dbReference type="NCBIfam" id="TIGR04056">
    <property type="entry name" value="OMP_RagA_SusC"/>
    <property type="match status" value="1"/>
</dbReference>
<reference evidence="3 4" key="1">
    <citation type="submission" date="2019-08" db="EMBL/GenBank/DDBJ databases">
        <title>Pedobacter sp. nov., isolated from Han river, South Korea.</title>
        <authorList>
            <person name="Lee D.-H."/>
            <person name="Kim Y.-S."/>
            <person name="Hwang E.-M."/>
            <person name="Le Tran T.C."/>
            <person name="Cha C.-J."/>
        </authorList>
    </citation>
    <scope>NUCLEOTIDE SEQUENCE [LARGE SCALE GENOMIC DNA]</scope>
    <source>
        <strain evidence="3 4">CJ43</strain>
    </source>
</reference>
<dbReference type="SUPFAM" id="SSF49464">
    <property type="entry name" value="Carboxypeptidase regulatory domain-like"/>
    <property type="match status" value="1"/>
</dbReference>
<evidence type="ECO:0000259" key="2">
    <source>
        <dbReference type="Pfam" id="PF07715"/>
    </source>
</evidence>
<keyword evidence="4" id="KW-1185">Reference proteome</keyword>
<dbReference type="InterPro" id="IPR023996">
    <property type="entry name" value="TonB-dep_OMP_SusC/RagA"/>
</dbReference>